<comment type="caution">
    <text evidence="4">The sequence shown here is derived from an EMBL/GenBank/DDBJ whole genome shotgun (WGS) entry which is preliminary data.</text>
</comment>
<feature type="domain" description="CAAX prenyl protease 2/Lysostaphin resistance protein A-like" evidence="3">
    <location>
        <begin position="96"/>
        <end position="194"/>
    </location>
</feature>
<dbReference type="PANTHER" id="PTHR36435">
    <property type="entry name" value="SLR1288 PROTEIN"/>
    <property type="match status" value="1"/>
</dbReference>
<feature type="transmembrane region" description="Helical" evidence="2">
    <location>
        <begin position="205"/>
        <end position="221"/>
    </location>
</feature>
<dbReference type="EMBL" id="JAFBCF010000001">
    <property type="protein sequence ID" value="MBM7797385.1"/>
    <property type="molecule type" value="Genomic_DNA"/>
</dbReference>
<evidence type="ECO:0000256" key="2">
    <source>
        <dbReference type="SAM" id="Phobius"/>
    </source>
</evidence>
<dbReference type="GO" id="GO:0006508">
    <property type="term" value="P:proteolysis"/>
    <property type="evidence" value="ECO:0007669"/>
    <property type="project" value="UniProtKB-KW"/>
</dbReference>
<name>A0ABS2REG2_9ACTN</name>
<feature type="region of interest" description="Disordered" evidence="1">
    <location>
        <begin position="230"/>
        <end position="252"/>
    </location>
</feature>
<evidence type="ECO:0000259" key="3">
    <source>
        <dbReference type="Pfam" id="PF02517"/>
    </source>
</evidence>
<keyword evidence="4" id="KW-0645">Protease</keyword>
<dbReference type="PANTHER" id="PTHR36435:SF1">
    <property type="entry name" value="CAAX AMINO TERMINAL PROTEASE FAMILY PROTEIN"/>
    <property type="match status" value="1"/>
</dbReference>
<reference evidence="4 5" key="1">
    <citation type="submission" date="2021-01" db="EMBL/GenBank/DDBJ databases">
        <title>Sequencing the genomes of 1000 actinobacteria strains.</title>
        <authorList>
            <person name="Klenk H.-P."/>
        </authorList>
    </citation>
    <scope>NUCLEOTIDE SEQUENCE [LARGE SCALE GENOMIC DNA]</scope>
    <source>
        <strain evidence="4 5">DSM 18662</strain>
    </source>
</reference>
<feature type="transmembrane region" description="Helical" evidence="2">
    <location>
        <begin position="152"/>
        <end position="174"/>
    </location>
</feature>
<keyword evidence="2" id="KW-1133">Transmembrane helix</keyword>
<keyword evidence="4" id="KW-0378">Hydrolase</keyword>
<dbReference type="Pfam" id="PF02517">
    <property type="entry name" value="Rce1-like"/>
    <property type="match status" value="1"/>
</dbReference>
<feature type="transmembrane region" description="Helical" evidence="2">
    <location>
        <begin position="72"/>
        <end position="90"/>
    </location>
</feature>
<organism evidence="4 5">
    <name type="scientific">Microlunatus panaciterrae</name>
    <dbReference type="NCBI Taxonomy" id="400768"/>
    <lineage>
        <taxon>Bacteria</taxon>
        <taxon>Bacillati</taxon>
        <taxon>Actinomycetota</taxon>
        <taxon>Actinomycetes</taxon>
        <taxon>Propionibacteriales</taxon>
        <taxon>Propionibacteriaceae</taxon>
        <taxon>Microlunatus</taxon>
    </lineage>
</organism>
<protein>
    <submittedName>
        <fullName evidence="4">Membrane protease YdiL (CAAX protease family)</fullName>
    </submittedName>
</protein>
<accession>A0ABS2REG2</accession>
<dbReference type="InterPro" id="IPR052710">
    <property type="entry name" value="CAAX_protease"/>
</dbReference>
<dbReference type="RefSeq" id="WP_204916084.1">
    <property type="nucleotide sequence ID" value="NZ_BAAAQP010000003.1"/>
</dbReference>
<feature type="transmembrane region" description="Helical" evidence="2">
    <location>
        <begin position="38"/>
        <end position="60"/>
    </location>
</feature>
<dbReference type="GO" id="GO:0008233">
    <property type="term" value="F:peptidase activity"/>
    <property type="evidence" value="ECO:0007669"/>
    <property type="project" value="UniProtKB-KW"/>
</dbReference>
<feature type="transmembrane region" description="Helical" evidence="2">
    <location>
        <begin position="7"/>
        <end position="26"/>
    </location>
</feature>
<dbReference type="InterPro" id="IPR003675">
    <property type="entry name" value="Rce1/LyrA-like_dom"/>
</dbReference>
<feature type="transmembrane region" description="Helical" evidence="2">
    <location>
        <begin position="128"/>
        <end position="146"/>
    </location>
</feature>
<evidence type="ECO:0000313" key="4">
    <source>
        <dbReference type="EMBL" id="MBM7797385.1"/>
    </source>
</evidence>
<keyword evidence="2" id="KW-0472">Membrane</keyword>
<dbReference type="Proteomes" id="UP000704762">
    <property type="component" value="Unassembled WGS sequence"/>
</dbReference>
<keyword evidence="5" id="KW-1185">Reference proteome</keyword>
<gene>
    <name evidence="4" type="ORF">JOE57_000306</name>
</gene>
<sequence length="252" mass="27249">MIILEVLSVTLAVAGATMLTALIPGLPGYSVRGPSQSFVLVLLEMLLLLLLVGSFRWWSLAGFTPPVRWHRLRLYWLPVALLAVPFAGGVKMPPLSAIAILLVGYLATAVYEEGLWRGVMVGLLRPSGVWKSVLITSLLFGLAHLGNSALRGLSPLIAAQAFGAAVQGIGLAALRLRTNTIWPLIVIHFLHDLFLQMSALPIPLVEVPIDTIMAIYGIILLRHHRRHLAEDPDSPHRRGLAQGSRAAADPSP</sequence>
<proteinExistence type="predicted"/>
<evidence type="ECO:0000313" key="5">
    <source>
        <dbReference type="Proteomes" id="UP000704762"/>
    </source>
</evidence>
<evidence type="ECO:0000256" key="1">
    <source>
        <dbReference type="SAM" id="MobiDB-lite"/>
    </source>
</evidence>
<keyword evidence="2" id="KW-0812">Transmembrane</keyword>